<dbReference type="Proteomes" id="UP000634134">
    <property type="component" value="Unassembled WGS sequence"/>
</dbReference>
<protein>
    <submittedName>
        <fullName evidence="3">BatA domain-containing protein</fullName>
    </submittedName>
</protein>
<dbReference type="PANTHER" id="PTHR37464:SF1">
    <property type="entry name" value="BLL2463 PROTEIN"/>
    <property type="match status" value="1"/>
</dbReference>
<evidence type="ECO:0000259" key="2">
    <source>
        <dbReference type="Pfam" id="PF07584"/>
    </source>
</evidence>
<keyword evidence="1" id="KW-0812">Transmembrane</keyword>
<feature type="domain" description="Aerotolerance regulator N-terminal" evidence="2">
    <location>
        <begin position="1"/>
        <end position="76"/>
    </location>
</feature>
<gene>
    <name evidence="3" type="ORF">IEE83_11190</name>
</gene>
<dbReference type="InterPro" id="IPR011933">
    <property type="entry name" value="Double_TM_dom"/>
</dbReference>
<feature type="transmembrane region" description="Helical" evidence="1">
    <location>
        <begin position="377"/>
        <end position="396"/>
    </location>
</feature>
<keyword evidence="1" id="KW-0472">Membrane</keyword>
<evidence type="ECO:0000313" key="3">
    <source>
        <dbReference type="EMBL" id="MBE9462445.1"/>
    </source>
</evidence>
<dbReference type="PANTHER" id="PTHR37464">
    <property type="entry name" value="BLL2463 PROTEIN"/>
    <property type="match status" value="1"/>
</dbReference>
<dbReference type="EMBL" id="JACYGY010000001">
    <property type="protein sequence ID" value="MBE9462445.1"/>
    <property type="molecule type" value="Genomic_DNA"/>
</dbReference>
<dbReference type="Pfam" id="PF07584">
    <property type="entry name" value="BatA"/>
    <property type="match status" value="1"/>
</dbReference>
<dbReference type="NCBIfam" id="TIGR02226">
    <property type="entry name" value="two_anch"/>
    <property type="match status" value="1"/>
</dbReference>
<dbReference type="RefSeq" id="WP_194120652.1">
    <property type="nucleotide sequence ID" value="NZ_JACYGY010000001.1"/>
</dbReference>
<proteinExistence type="predicted"/>
<keyword evidence="1" id="KW-1133">Transmembrane helix</keyword>
<feature type="transmembrane region" description="Helical" evidence="1">
    <location>
        <begin position="59"/>
        <end position="78"/>
    </location>
</feature>
<feature type="transmembrane region" description="Helical" evidence="1">
    <location>
        <begin position="6"/>
        <end position="24"/>
    </location>
</feature>
<accession>A0ABR9WAH2</accession>
<sequence>MNFLQPFMFWGALAIAIPIFIHFWHQKKGKELDWAAMQWLIDKSQQQSRGFRLDDLPMLVVRCLLILILTFLLSQPVIKWFKQIEHAERIHLVEPSANLVNNYRFEIETAIKNGDKVFWINPESEEIKDLSSISNQKNKGVLYLQEVINKVSKKGAKLDLYLVSDQKLLDLPKIYIPESYQLHLLTDSSQNYAHKYLELADGKKLFVNKGQLTVSSPGLSQDLPKLESTPVHSGKLNVLVEYKNKAEQQTVEAALGSLSIVYSLPMEIDNKNVSEKKYDLVLTDQKIAKINPEVLYVLSGKSDPGNQSVLSNVVQLQDSLRIQTSEMVNSGQLPEFIGDLLITHYKLDEPQKIVNQKQLNSLFVQTKPLEANMEGSLRPWLLIIFIALLILERWMALKKTIQKSYV</sequence>
<comment type="caution">
    <text evidence="3">The sequence shown here is derived from an EMBL/GenBank/DDBJ whole genome shotgun (WGS) entry which is preliminary data.</text>
</comment>
<evidence type="ECO:0000256" key="1">
    <source>
        <dbReference type="SAM" id="Phobius"/>
    </source>
</evidence>
<name>A0ABR9WAH2_9BACT</name>
<evidence type="ECO:0000313" key="4">
    <source>
        <dbReference type="Proteomes" id="UP000634134"/>
    </source>
</evidence>
<dbReference type="InterPro" id="IPR024163">
    <property type="entry name" value="Aerotolerance_reg_N"/>
</dbReference>
<keyword evidence="4" id="KW-1185">Reference proteome</keyword>
<organism evidence="3 4">
    <name type="scientific">Dyadobacter subterraneus</name>
    <dbReference type="NCBI Taxonomy" id="2773304"/>
    <lineage>
        <taxon>Bacteria</taxon>
        <taxon>Pseudomonadati</taxon>
        <taxon>Bacteroidota</taxon>
        <taxon>Cytophagia</taxon>
        <taxon>Cytophagales</taxon>
        <taxon>Spirosomataceae</taxon>
        <taxon>Dyadobacter</taxon>
    </lineage>
</organism>
<reference evidence="4" key="1">
    <citation type="submission" date="2023-07" db="EMBL/GenBank/DDBJ databases">
        <title>Dyadobacter sp. nov 'subterranea' isolated from contaminted grondwater.</title>
        <authorList>
            <person name="Szabo I."/>
            <person name="Al-Omari J."/>
            <person name="Szerdahelyi S.G."/>
            <person name="Rado J."/>
        </authorList>
    </citation>
    <scope>NUCLEOTIDE SEQUENCE [LARGE SCALE GENOMIC DNA]</scope>
    <source>
        <strain evidence="4">UP-52</strain>
    </source>
</reference>